<reference evidence="2" key="2">
    <citation type="submission" date="2020-11" db="EMBL/GenBank/DDBJ databases">
        <authorList>
            <person name="McCartney M.A."/>
            <person name="Auch B."/>
            <person name="Kono T."/>
            <person name="Mallez S."/>
            <person name="Becker A."/>
            <person name="Gohl D.M."/>
            <person name="Silverstein K.A.T."/>
            <person name="Koren S."/>
            <person name="Bechman K.B."/>
            <person name="Herman A."/>
            <person name="Abrahante J.E."/>
            <person name="Garbe J."/>
        </authorList>
    </citation>
    <scope>NUCLEOTIDE SEQUENCE</scope>
    <source>
        <strain evidence="2">Duluth1</strain>
        <tissue evidence="2">Whole animal</tissue>
    </source>
</reference>
<sequence>MNACGKLAASLRQARRKLAKLNFTLYKLAASLLRFKVAGYCVLEFFTKFLCCWNTTEQHKRSYHRMGGKGETATAEQHKSRQCTNQHQYSLHTV</sequence>
<evidence type="ECO:0000313" key="2">
    <source>
        <dbReference type="EMBL" id="KAH3888320.1"/>
    </source>
</evidence>
<dbReference type="EMBL" id="JAIWYP010000001">
    <property type="protein sequence ID" value="KAH3888320.1"/>
    <property type="molecule type" value="Genomic_DNA"/>
</dbReference>
<comment type="caution">
    <text evidence="2">The sequence shown here is derived from an EMBL/GenBank/DDBJ whole genome shotgun (WGS) entry which is preliminary data.</text>
</comment>
<name>A0A9D4N3A2_DREPO</name>
<feature type="region of interest" description="Disordered" evidence="1">
    <location>
        <begin position="64"/>
        <end position="94"/>
    </location>
</feature>
<reference evidence="2" key="1">
    <citation type="journal article" date="2019" name="bioRxiv">
        <title>The Genome of the Zebra Mussel, Dreissena polymorpha: A Resource for Invasive Species Research.</title>
        <authorList>
            <person name="McCartney M.A."/>
            <person name="Auch B."/>
            <person name="Kono T."/>
            <person name="Mallez S."/>
            <person name="Zhang Y."/>
            <person name="Obille A."/>
            <person name="Becker A."/>
            <person name="Abrahante J.E."/>
            <person name="Garbe J."/>
            <person name="Badalamenti J.P."/>
            <person name="Herman A."/>
            <person name="Mangelson H."/>
            <person name="Liachko I."/>
            <person name="Sullivan S."/>
            <person name="Sone E.D."/>
            <person name="Koren S."/>
            <person name="Silverstein K.A.T."/>
            <person name="Beckman K.B."/>
            <person name="Gohl D.M."/>
        </authorList>
    </citation>
    <scope>NUCLEOTIDE SEQUENCE</scope>
    <source>
        <strain evidence="2">Duluth1</strain>
        <tissue evidence="2">Whole animal</tissue>
    </source>
</reference>
<protein>
    <submittedName>
        <fullName evidence="2">Uncharacterized protein</fullName>
    </submittedName>
</protein>
<evidence type="ECO:0000313" key="3">
    <source>
        <dbReference type="Proteomes" id="UP000828390"/>
    </source>
</evidence>
<feature type="compositionally biased region" description="Polar residues" evidence="1">
    <location>
        <begin position="82"/>
        <end position="94"/>
    </location>
</feature>
<dbReference type="Proteomes" id="UP000828390">
    <property type="component" value="Unassembled WGS sequence"/>
</dbReference>
<keyword evidence="3" id="KW-1185">Reference proteome</keyword>
<gene>
    <name evidence="2" type="ORF">DPMN_012352</name>
</gene>
<evidence type="ECO:0000256" key="1">
    <source>
        <dbReference type="SAM" id="MobiDB-lite"/>
    </source>
</evidence>
<accession>A0A9D4N3A2</accession>
<dbReference type="AlphaFoldDB" id="A0A9D4N3A2"/>
<proteinExistence type="predicted"/>
<organism evidence="2 3">
    <name type="scientific">Dreissena polymorpha</name>
    <name type="common">Zebra mussel</name>
    <name type="synonym">Mytilus polymorpha</name>
    <dbReference type="NCBI Taxonomy" id="45954"/>
    <lineage>
        <taxon>Eukaryota</taxon>
        <taxon>Metazoa</taxon>
        <taxon>Spiralia</taxon>
        <taxon>Lophotrochozoa</taxon>
        <taxon>Mollusca</taxon>
        <taxon>Bivalvia</taxon>
        <taxon>Autobranchia</taxon>
        <taxon>Heteroconchia</taxon>
        <taxon>Euheterodonta</taxon>
        <taxon>Imparidentia</taxon>
        <taxon>Neoheterodontei</taxon>
        <taxon>Myida</taxon>
        <taxon>Dreissenoidea</taxon>
        <taxon>Dreissenidae</taxon>
        <taxon>Dreissena</taxon>
    </lineage>
</organism>